<dbReference type="Gene3D" id="1.10.1380.10">
    <property type="entry name" value="Neutral endopeptidase , domain2"/>
    <property type="match status" value="1"/>
</dbReference>
<gene>
    <name evidence="10" type="ORF">DYB28_006533</name>
</gene>
<keyword evidence="4" id="KW-0479">Metal-binding</keyword>
<dbReference type="EMBL" id="QUTI01029217">
    <property type="protein sequence ID" value="RLO04252.1"/>
    <property type="molecule type" value="Genomic_DNA"/>
</dbReference>
<comment type="cofactor">
    <cofactor evidence="1">
        <name>Zn(2+)</name>
        <dbReference type="ChEBI" id="CHEBI:29105"/>
    </cofactor>
</comment>
<dbReference type="InterPro" id="IPR008753">
    <property type="entry name" value="Peptidase_M13_N"/>
</dbReference>
<evidence type="ECO:0000259" key="9">
    <source>
        <dbReference type="Pfam" id="PF05649"/>
    </source>
</evidence>
<evidence type="ECO:0000256" key="1">
    <source>
        <dbReference type="ARBA" id="ARBA00001947"/>
    </source>
</evidence>
<evidence type="ECO:0000259" key="8">
    <source>
        <dbReference type="Pfam" id="PF01431"/>
    </source>
</evidence>
<dbReference type="Pfam" id="PF05649">
    <property type="entry name" value="Peptidase_M13_N"/>
    <property type="match status" value="1"/>
</dbReference>
<evidence type="ECO:0000256" key="7">
    <source>
        <dbReference type="ARBA" id="ARBA00023049"/>
    </source>
</evidence>
<keyword evidence="5" id="KW-0378">Hydrolase</keyword>
<evidence type="ECO:0000256" key="4">
    <source>
        <dbReference type="ARBA" id="ARBA00022723"/>
    </source>
</evidence>
<keyword evidence="6" id="KW-0862">Zinc</keyword>
<dbReference type="PRINTS" id="PR00786">
    <property type="entry name" value="NEPRILYSIN"/>
</dbReference>
<dbReference type="GO" id="GO:0046872">
    <property type="term" value="F:metal ion binding"/>
    <property type="evidence" value="ECO:0007669"/>
    <property type="project" value="UniProtKB-KW"/>
</dbReference>
<dbReference type="Gene3D" id="3.40.390.10">
    <property type="entry name" value="Collagenase (Catalytic Domain)"/>
    <property type="match status" value="1"/>
</dbReference>
<evidence type="ECO:0000256" key="2">
    <source>
        <dbReference type="ARBA" id="ARBA00007357"/>
    </source>
</evidence>
<keyword evidence="3" id="KW-0645">Protease</keyword>
<dbReference type="GO" id="GO:0004222">
    <property type="term" value="F:metalloendopeptidase activity"/>
    <property type="evidence" value="ECO:0007669"/>
    <property type="project" value="InterPro"/>
</dbReference>
<evidence type="ECO:0000256" key="6">
    <source>
        <dbReference type="ARBA" id="ARBA00022833"/>
    </source>
</evidence>
<feature type="domain" description="Peptidase M13 N-terminal" evidence="9">
    <location>
        <begin position="2"/>
        <end position="196"/>
    </location>
</feature>
<comment type="caution">
    <text evidence="10">The sequence shown here is derived from an EMBL/GenBank/DDBJ whole genome shotgun (WGS) entry which is preliminary data.</text>
</comment>
<comment type="similarity">
    <text evidence="2">Belongs to the peptidase M13 family.</text>
</comment>
<dbReference type="InterPro" id="IPR042089">
    <property type="entry name" value="Peptidase_M13_dom_2"/>
</dbReference>
<evidence type="ECO:0000256" key="5">
    <source>
        <dbReference type="ARBA" id="ARBA00022801"/>
    </source>
</evidence>
<feature type="domain" description="Peptidase M13 C-terminal" evidence="8">
    <location>
        <begin position="295"/>
        <end position="425"/>
    </location>
</feature>
<dbReference type="InterPro" id="IPR000718">
    <property type="entry name" value="Peptidase_M13"/>
</dbReference>
<dbReference type="GO" id="GO:0016485">
    <property type="term" value="P:protein processing"/>
    <property type="evidence" value="ECO:0007669"/>
    <property type="project" value="TreeGrafter"/>
</dbReference>
<dbReference type="GO" id="GO:0005886">
    <property type="term" value="C:plasma membrane"/>
    <property type="evidence" value="ECO:0007669"/>
    <property type="project" value="TreeGrafter"/>
</dbReference>
<keyword evidence="7" id="KW-0482">Metalloprotease</keyword>
<dbReference type="SUPFAM" id="SSF55486">
    <property type="entry name" value="Metalloproteases ('zincins'), catalytic domain"/>
    <property type="match status" value="1"/>
</dbReference>
<proteinExistence type="inferred from homology"/>
<reference evidence="10 11" key="1">
    <citation type="journal article" date="2018" name="J. Invertebr. Pathol.">
        <title>New genotyping method for the causative agent of crayfish plague (Aphanomyces astaci) based on whole genome data.</title>
        <authorList>
            <person name="Minardi D."/>
            <person name="Studholme D.J."/>
            <person name="van der Giezen M."/>
            <person name="Pretto T."/>
            <person name="Oidtmann B."/>
        </authorList>
    </citation>
    <scope>NUCLEOTIDE SEQUENCE [LARGE SCALE GENOMIC DNA]</scope>
    <source>
        <strain evidence="10 11">KB13</strain>
    </source>
</reference>
<organism evidence="10 11">
    <name type="scientific">Aphanomyces astaci</name>
    <name type="common">Crayfish plague agent</name>
    <dbReference type="NCBI Taxonomy" id="112090"/>
    <lineage>
        <taxon>Eukaryota</taxon>
        <taxon>Sar</taxon>
        <taxon>Stramenopiles</taxon>
        <taxon>Oomycota</taxon>
        <taxon>Saprolegniomycetes</taxon>
        <taxon>Saprolegniales</taxon>
        <taxon>Verrucalvaceae</taxon>
        <taxon>Aphanomyces</taxon>
    </lineage>
</organism>
<dbReference type="InterPro" id="IPR018497">
    <property type="entry name" value="Peptidase_M13_C"/>
</dbReference>
<sequence>MFVKLSVSPDAIETTRNVLSAKHSEFPFDRKYFHGSQWANIEEPYRNYIASIFRLAGHAEAEAATNVVIFFLRTSAGVDLSNRRLQSAVTSDNIQLSLSAANALYPRTVGPQLQGFGFDVRERSNTTTVVVKLHRYLEVLDWLLSDMSVDDLKTIIEYNVLDFNAPFLSTLFVKAQSDFYDKVIKGLKEPPKCGRAAAEANLLVLKLEAAFKTRLDSAEWLDDATRANAKDKLSHLTHLVGGPNNPKTYPTLTFDPKAYITNLNKVSAFDTTFNLALIDTAVDKHLWNKLALALNGYYQPSKNRIVIPAAYLQPPFFDAKADPSANYGAIGFIIGHEITHGTDNRGRRYDGNGKKKPWTETTAKLFSENTECFVEQYGSMDVKSELTGDLLGKLDCNLALRETLADNGGLNTAYRAYPILHKPKVRTVDLVQLMIGRRFDVIIRVLATLEKGPRIPPASLSVTTKMSVESDQNRLLHLRLGCFAS</sequence>
<accession>A0A9X8DVB4</accession>
<evidence type="ECO:0000256" key="3">
    <source>
        <dbReference type="ARBA" id="ARBA00022670"/>
    </source>
</evidence>
<dbReference type="CDD" id="cd08662">
    <property type="entry name" value="M13"/>
    <property type="match status" value="1"/>
</dbReference>
<dbReference type="Pfam" id="PF01431">
    <property type="entry name" value="Peptidase_M13"/>
    <property type="match status" value="1"/>
</dbReference>
<dbReference type="PROSITE" id="PS51885">
    <property type="entry name" value="NEPRILYSIN"/>
    <property type="match status" value="1"/>
</dbReference>
<dbReference type="InterPro" id="IPR024079">
    <property type="entry name" value="MetalloPept_cat_dom_sf"/>
</dbReference>
<dbReference type="PANTHER" id="PTHR11733:SF167">
    <property type="entry name" value="FI17812P1-RELATED"/>
    <property type="match status" value="1"/>
</dbReference>
<evidence type="ECO:0008006" key="12">
    <source>
        <dbReference type="Google" id="ProtNLM"/>
    </source>
</evidence>
<evidence type="ECO:0000313" key="10">
    <source>
        <dbReference type="EMBL" id="RLO04252.1"/>
    </source>
</evidence>
<dbReference type="AlphaFoldDB" id="A0A9X8DVB4"/>
<dbReference type="Proteomes" id="UP000275652">
    <property type="component" value="Unassembled WGS sequence"/>
</dbReference>
<protein>
    <recommendedName>
        <fullName evidence="12">Peptidase M13 C-terminal domain-containing protein</fullName>
    </recommendedName>
</protein>
<evidence type="ECO:0000313" key="11">
    <source>
        <dbReference type="Proteomes" id="UP000275652"/>
    </source>
</evidence>
<dbReference type="PANTHER" id="PTHR11733">
    <property type="entry name" value="ZINC METALLOPROTEASE FAMILY M13 NEPRILYSIN-RELATED"/>
    <property type="match status" value="1"/>
</dbReference>
<name>A0A9X8DVB4_APHAT</name>